<dbReference type="InterPro" id="IPR036390">
    <property type="entry name" value="WH_DNA-bd_sf"/>
</dbReference>
<keyword evidence="9" id="KW-0010">Activator</keyword>
<evidence type="ECO:0000256" key="9">
    <source>
        <dbReference type="ARBA" id="ARBA00023159"/>
    </source>
</evidence>
<comment type="subcellular location">
    <subcellularLocation>
        <location evidence="1">Cytoplasm</location>
    </subcellularLocation>
</comment>
<accession>A0A6L3ZFA8</accession>
<dbReference type="GO" id="GO:0046914">
    <property type="term" value="F:transition metal ion binding"/>
    <property type="evidence" value="ECO:0007669"/>
    <property type="project" value="InterPro"/>
</dbReference>
<evidence type="ECO:0000256" key="1">
    <source>
        <dbReference type="ARBA" id="ARBA00004496"/>
    </source>
</evidence>
<evidence type="ECO:0000256" key="5">
    <source>
        <dbReference type="ARBA" id="ARBA00022490"/>
    </source>
</evidence>
<name>A0A6L3ZFA8_9FLAO</name>
<dbReference type="Pfam" id="PF04023">
    <property type="entry name" value="FeoA"/>
    <property type="match status" value="1"/>
</dbReference>
<evidence type="ECO:0000256" key="3">
    <source>
        <dbReference type="ARBA" id="ARBA00011738"/>
    </source>
</evidence>
<evidence type="ECO:0000256" key="6">
    <source>
        <dbReference type="ARBA" id="ARBA00022491"/>
    </source>
</evidence>
<keyword evidence="10" id="KW-0804">Transcription</keyword>
<keyword evidence="16" id="KW-1185">Reference proteome</keyword>
<keyword evidence="7" id="KW-0805">Transcription regulation</keyword>
<dbReference type="SUPFAM" id="SSF47979">
    <property type="entry name" value="Iron-dependent repressor protein, dimerization domain"/>
    <property type="match status" value="1"/>
</dbReference>
<evidence type="ECO:0000256" key="11">
    <source>
        <dbReference type="ARBA" id="ARBA00023211"/>
    </source>
</evidence>
<dbReference type="Gene3D" id="1.10.10.10">
    <property type="entry name" value="Winged helix-like DNA-binding domain superfamily/Winged helix DNA-binding domain"/>
    <property type="match status" value="1"/>
</dbReference>
<comment type="caution">
    <text evidence="15">The sequence shown here is derived from an EMBL/GenBank/DDBJ whole genome shotgun (WGS) entry which is preliminary data.</text>
</comment>
<evidence type="ECO:0000256" key="13">
    <source>
        <dbReference type="ARBA" id="ARBA00032593"/>
    </source>
</evidence>
<evidence type="ECO:0000256" key="2">
    <source>
        <dbReference type="ARBA" id="ARBA00007871"/>
    </source>
</evidence>
<dbReference type="InterPro" id="IPR036421">
    <property type="entry name" value="Fe_dep_repressor_sf"/>
</dbReference>
<keyword evidence="8" id="KW-0238">DNA-binding</keyword>
<dbReference type="SUPFAM" id="SSF46785">
    <property type="entry name" value="Winged helix' DNA-binding domain"/>
    <property type="match status" value="1"/>
</dbReference>
<dbReference type="GO" id="GO:0003700">
    <property type="term" value="F:DNA-binding transcription factor activity"/>
    <property type="evidence" value="ECO:0007669"/>
    <property type="project" value="InterPro"/>
</dbReference>
<keyword evidence="11" id="KW-0464">Manganese</keyword>
<comment type="similarity">
    <text evidence="2">Belongs to the DtxR/MntR family.</text>
</comment>
<protein>
    <recommendedName>
        <fullName evidence="4">Transcriptional regulator MntR</fullName>
    </recommendedName>
    <alternativeName>
        <fullName evidence="13">Manganese transport regulator</fullName>
    </alternativeName>
</protein>
<evidence type="ECO:0000259" key="14">
    <source>
        <dbReference type="PROSITE" id="PS50944"/>
    </source>
</evidence>
<dbReference type="Pfam" id="PF02742">
    <property type="entry name" value="Fe_dep_repr_C"/>
    <property type="match status" value="1"/>
</dbReference>
<feature type="domain" description="HTH dtxR-type" evidence="14">
    <location>
        <begin position="1"/>
        <end position="65"/>
    </location>
</feature>
<keyword evidence="5" id="KW-0963">Cytoplasm</keyword>
<evidence type="ECO:0000256" key="8">
    <source>
        <dbReference type="ARBA" id="ARBA00023125"/>
    </source>
</evidence>
<dbReference type="GO" id="GO:0046983">
    <property type="term" value="F:protein dimerization activity"/>
    <property type="evidence" value="ECO:0007669"/>
    <property type="project" value="InterPro"/>
</dbReference>
<dbReference type="OrthoDB" id="9791355at2"/>
<dbReference type="Proteomes" id="UP000484164">
    <property type="component" value="Unassembled WGS sequence"/>
</dbReference>
<evidence type="ECO:0000256" key="10">
    <source>
        <dbReference type="ARBA" id="ARBA00023163"/>
    </source>
</evidence>
<dbReference type="InterPro" id="IPR036388">
    <property type="entry name" value="WH-like_DNA-bd_sf"/>
</dbReference>
<dbReference type="InterPro" id="IPR050536">
    <property type="entry name" value="DtxR_MntR_Metal-Reg"/>
</dbReference>
<dbReference type="Pfam" id="PF01325">
    <property type="entry name" value="Fe_dep_repress"/>
    <property type="match status" value="1"/>
</dbReference>
<dbReference type="PANTHER" id="PTHR33238">
    <property type="entry name" value="IRON (METAL) DEPENDENT REPRESSOR, DTXR FAMILY"/>
    <property type="match status" value="1"/>
</dbReference>
<evidence type="ECO:0000313" key="15">
    <source>
        <dbReference type="EMBL" id="KAB2816551.1"/>
    </source>
</evidence>
<dbReference type="EMBL" id="WBVQ01000002">
    <property type="protein sequence ID" value="KAB2816551.1"/>
    <property type="molecule type" value="Genomic_DNA"/>
</dbReference>
<comment type="function">
    <text evidence="12">In the presence of manganese, represses expression of mntH and mntS. Up-regulates expression of mntP.</text>
</comment>
<sequence>METTYTEENYLKAIWSLSVRSGKAVSTNKVAERLETKASSVTDMVRRLSEKGLVNYVKYQGVSLSEEGKAVAIRVIRKHRLWECFLVDKLGFNWDEVHELAEQLEHIRSRELTDRLDDFLGHPSFDPHGDPIPNKHGNFPERERKSLSQCAVGESVILTGVSDSSASFLQFLNRLNLELGSKMTLIEKIEYDQSFLVKRESGDQLLPSAVVQQLLVTTEQKID</sequence>
<comment type="subunit">
    <text evidence="3">Homodimer.</text>
</comment>
<evidence type="ECO:0000256" key="7">
    <source>
        <dbReference type="ARBA" id="ARBA00023015"/>
    </source>
</evidence>
<dbReference type="Gene3D" id="2.30.30.90">
    <property type="match status" value="1"/>
</dbReference>
<dbReference type="AlphaFoldDB" id="A0A6L3ZFA8"/>
<dbReference type="InterPro" id="IPR001367">
    <property type="entry name" value="Fe_dep_repressor"/>
</dbReference>
<keyword evidence="6" id="KW-0678">Repressor</keyword>
<dbReference type="PROSITE" id="PS50944">
    <property type="entry name" value="HTH_DTXR"/>
    <property type="match status" value="1"/>
</dbReference>
<organism evidence="15 16">
    <name type="scientific">Phaeocystidibacter marisrubri</name>
    <dbReference type="NCBI Taxonomy" id="1577780"/>
    <lineage>
        <taxon>Bacteria</taxon>
        <taxon>Pseudomonadati</taxon>
        <taxon>Bacteroidota</taxon>
        <taxon>Flavobacteriia</taxon>
        <taxon>Flavobacteriales</taxon>
        <taxon>Phaeocystidibacteraceae</taxon>
        <taxon>Phaeocystidibacter</taxon>
    </lineage>
</organism>
<dbReference type="RefSeq" id="WP_151693978.1">
    <property type="nucleotide sequence ID" value="NZ_BMGX01000001.1"/>
</dbReference>
<dbReference type="PANTHER" id="PTHR33238:SF11">
    <property type="entry name" value="TRANSCRIPTIONAL REGULATOR MNTR"/>
    <property type="match status" value="1"/>
</dbReference>
<evidence type="ECO:0000313" key="16">
    <source>
        <dbReference type="Proteomes" id="UP000484164"/>
    </source>
</evidence>
<dbReference type="InterPro" id="IPR038157">
    <property type="entry name" value="FeoA_core_dom"/>
</dbReference>
<dbReference type="InterPro" id="IPR022687">
    <property type="entry name" value="HTH_DTXR"/>
</dbReference>
<reference evidence="15 16" key="1">
    <citation type="submission" date="2019-10" db="EMBL/GenBank/DDBJ databases">
        <title>Genome sequence of Phaeocystidibacter marisrubri JCM30614 (type strain).</title>
        <authorList>
            <person name="Bowman J.P."/>
        </authorList>
    </citation>
    <scope>NUCLEOTIDE SEQUENCE [LARGE SCALE GENOMIC DNA]</scope>
    <source>
        <strain evidence="15 16">JCM 30614</strain>
    </source>
</reference>
<proteinExistence type="inferred from homology"/>
<dbReference type="InterPro" id="IPR007167">
    <property type="entry name" value="Fe-transptr_FeoA-like"/>
</dbReference>
<dbReference type="SMART" id="SM00529">
    <property type="entry name" value="HTH_DTXR"/>
    <property type="match status" value="1"/>
</dbReference>
<dbReference type="GO" id="GO:0003677">
    <property type="term" value="F:DNA binding"/>
    <property type="evidence" value="ECO:0007669"/>
    <property type="project" value="UniProtKB-KW"/>
</dbReference>
<evidence type="ECO:0000256" key="12">
    <source>
        <dbReference type="ARBA" id="ARBA00025185"/>
    </source>
</evidence>
<evidence type="ECO:0000256" key="4">
    <source>
        <dbReference type="ARBA" id="ARBA00022386"/>
    </source>
</evidence>
<gene>
    <name evidence="15" type="ORF">F8C82_12790</name>
</gene>
<dbReference type="InterPro" id="IPR022689">
    <property type="entry name" value="Iron_dep_repressor"/>
</dbReference>
<dbReference type="GO" id="GO:0005737">
    <property type="term" value="C:cytoplasm"/>
    <property type="evidence" value="ECO:0007669"/>
    <property type="project" value="UniProtKB-SubCell"/>
</dbReference>
<dbReference type="Gene3D" id="1.10.60.10">
    <property type="entry name" value="Iron dependent repressor, metal binding and dimerisation domain"/>
    <property type="match status" value="1"/>
</dbReference>